<feature type="compositionally biased region" description="Basic and acidic residues" evidence="1">
    <location>
        <begin position="1"/>
        <end position="13"/>
    </location>
</feature>
<reference evidence="2 4" key="1">
    <citation type="journal article" date="2014" name="BMC Genomics">
        <title>Genome sequence of Anopheles sinensis provides insight into genetics basis of mosquito competence for malaria parasites.</title>
        <authorList>
            <person name="Zhou D."/>
            <person name="Zhang D."/>
            <person name="Ding G."/>
            <person name="Shi L."/>
            <person name="Hou Q."/>
            <person name="Ye Y."/>
            <person name="Xu Y."/>
            <person name="Zhou H."/>
            <person name="Xiong C."/>
            <person name="Li S."/>
            <person name="Yu J."/>
            <person name="Hong S."/>
            <person name="Yu X."/>
            <person name="Zou P."/>
            <person name="Chen C."/>
            <person name="Chang X."/>
            <person name="Wang W."/>
            <person name="Lv Y."/>
            <person name="Sun Y."/>
            <person name="Ma L."/>
            <person name="Shen B."/>
            <person name="Zhu C."/>
        </authorList>
    </citation>
    <scope>NUCLEOTIDE SEQUENCE [LARGE SCALE GENOMIC DNA]</scope>
</reference>
<accession>A0A084VEP4</accession>
<sequence length="132" mass="13966">MGIVCKDDYDQKPRGHPGVGPWEAAVAVAIAEEKATTQNGAAKGSQKLVGPHFNGTDFPRHGSDIFLSENVRKNISFRAGRGGDVGDVHKGSIFQRLGESLSIVSAGARGEGMRIMGSSKIRLYIIGCARGN</sequence>
<dbReference type="EnsemblMetazoa" id="ASIC003475-RA">
    <property type="protein sequence ID" value="ASIC003475-PA"/>
    <property type="gene ID" value="ASIC003475"/>
</dbReference>
<protein>
    <submittedName>
        <fullName evidence="2 3">Phosphoribosylglycinamide formyltransferase, formyltetrahydrofolate-dependent</fullName>
    </submittedName>
</protein>
<dbReference type="VEuPathDB" id="VectorBase:ASIC003475"/>
<keyword evidence="4" id="KW-1185">Reference proteome</keyword>
<gene>
    <name evidence="2" type="ORF">ZHAS_00003475</name>
</gene>
<dbReference type="Proteomes" id="UP000030765">
    <property type="component" value="Unassembled WGS sequence"/>
</dbReference>
<name>A0A084VEP4_ANOSI</name>
<feature type="region of interest" description="Disordered" evidence="1">
    <location>
        <begin position="1"/>
        <end position="20"/>
    </location>
</feature>
<proteinExistence type="predicted"/>
<dbReference type="EMBL" id="KE524778">
    <property type="protein sequence ID" value="KFB36438.1"/>
    <property type="molecule type" value="Genomic_DNA"/>
</dbReference>
<evidence type="ECO:0000256" key="1">
    <source>
        <dbReference type="SAM" id="MobiDB-lite"/>
    </source>
</evidence>
<reference evidence="3" key="2">
    <citation type="submission" date="2020-05" db="UniProtKB">
        <authorList>
            <consortium name="EnsemblMetazoa"/>
        </authorList>
    </citation>
    <scope>IDENTIFICATION</scope>
</reference>
<keyword evidence="2" id="KW-0808">Transferase</keyword>
<organism evidence="2">
    <name type="scientific">Anopheles sinensis</name>
    <name type="common">Mosquito</name>
    <dbReference type="NCBI Taxonomy" id="74873"/>
    <lineage>
        <taxon>Eukaryota</taxon>
        <taxon>Metazoa</taxon>
        <taxon>Ecdysozoa</taxon>
        <taxon>Arthropoda</taxon>
        <taxon>Hexapoda</taxon>
        <taxon>Insecta</taxon>
        <taxon>Pterygota</taxon>
        <taxon>Neoptera</taxon>
        <taxon>Endopterygota</taxon>
        <taxon>Diptera</taxon>
        <taxon>Nematocera</taxon>
        <taxon>Culicoidea</taxon>
        <taxon>Culicidae</taxon>
        <taxon>Anophelinae</taxon>
        <taxon>Anopheles</taxon>
    </lineage>
</organism>
<evidence type="ECO:0000313" key="3">
    <source>
        <dbReference type="EnsemblMetazoa" id="ASIC003475-PA"/>
    </source>
</evidence>
<dbReference type="GO" id="GO:0016740">
    <property type="term" value="F:transferase activity"/>
    <property type="evidence" value="ECO:0007669"/>
    <property type="project" value="UniProtKB-KW"/>
</dbReference>
<dbReference type="EMBL" id="ATLV01012286">
    <property type="status" value="NOT_ANNOTATED_CDS"/>
    <property type="molecule type" value="Genomic_DNA"/>
</dbReference>
<dbReference type="AlphaFoldDB" id="A0A084VEP4"/>
<evidence type="ECO:0000313" key="4">
    <source>
        <dbReference type="Proteomes" id="UP000030765"/>
    </source>
</evidence>
<evidence type="ECO:0000313" key="2">
    <source>
        <dbReference type="EMBL" id="KFB36438.1"/>
    </source>
</evidence>